<protein>
    <submittedName>
        <fullName evidence="2">Uncharacterized protein</fullName>
    </submittedName>
</protein>
<dbReference type="AlphaFoldDB" id="A0A914YJC2"/>
<proteinExistence type="predicted"/>
<name>A0A914YJC2_9BILA</name>
<dbReference type="WBParaSite" id="PSU_v2.g19607.t1">
    <property type="protein sequence ID" value="PSU_v2.g19607.t1"/>
    <property type="gene ID" value="PSU_v2.g19607"/>
</dbReference>
<organism evidence="1 2">
    <name type="scientific">Panagrolaimus superbus</name>
    <dbReference type="NCBI Taxonomy" id="310955"/>
    <lineage>
        <taxon>Eukaryota</taxon>
        <taxon>Metazoa</taxon>
        <taxon>Ecdysozoa</taxon>
        <taxon>Nematoda</taxon>
        <taxon>Chromadorea</taxon>
        <taxon>Rhabditida</taxon>
        <taxon>Tylenchina</taxon>
        <taxon>Panagrolaimomorpha</taxon>
        <taxon>Panagrolaimoidea</taxon>
        <taxon>Panagrolaimidae</taxon>
        <taxon>Panagrolaimus</taxon>
    </lineage>
</organism>
<evidence type="ECO:0000313" key="2">
    <source>
        <dbReference type="WBParaSite" id="PSU_v2.g19607.t1"/>
    </source>
</evidence>
<keyword evidence="1" id="KW-1185">Reference proteome</keyword>
<sequence>METFVNHTVEKIRDFHISDSFGGLSTCMSEYYSIYPAESLRNATMELIIKTHKSLSTIKGADHKVTTGNIVCRFEKFLKEKDEEFVDKVLSANVSQSNWECAWKRCFEVFAHRKKKVSTFASAIDQLFHIGEPENGKRETLINGSVRKLLNNEETFRNGVKWINRFKLETLKEEEFEKIFYNSFIFENGRACVSHLFISHEDKLRGLQILDDCFARADNKKEPKNKDEKAFLKSITVEKLPGLIQRLAHAYGIDIEEHKFYVCKAIFIQKMKNTYNFMDKSYFELHVLQTLKDRDEKYKLDFLEVISSDKKYAYCWAKHLEISQENMPSFLKKL</sequence>
<evidence type="ECO:0000313" key="1">
    <source>
        <dbReference type="Proteomes" id="UP000887577"/>
    </source>
</evidence>
<accession>A0A914YJC2</accession>
<reference evidence="2" key="1">
    <citation type="submission" date="2022-11" db="UniProtKB">
        <authorList>
            <consortium name="WormBaseParasite"/>
        </authorList>
    </citation>
    <scope>IDENTIFICATION</scope>
</reference>
<dbReference type="Proteomes" id="UP000887577">
    <property type="component" value="Unplaced"/>
</dbReference>